<comment type="similarity">
    <text evidence="2">Belongs to the EamA transporter family.</text>
</comment>
<dbReference type="AlphaFoldDB" id="A0A9D2AZD6"/>
<feature type="transmembrane region" description="Helical" evidence="6">
    <location>
        <begin position="204"/>
        <end position="222"/>
    </location>
</feature>
<feature type="transmembrane region" description="Helical" evidence="6">
    <location>
        <begin position="173"/>
        <end position="192"/>
    </location>
</feature>
<feature type="transmembrane region" description="Helical" evidence="6">
    <location>
        <begin position="262"/>
        <end position="279"/>
    </location>
</feature>
<evidence type="ECO:0000313" key="8">
    <source>
        <dbReference type="Proteomes" id="UP000824156"/>
    </source>
</evidence>
<feature type="transmembrane region" description="Helical" evidence="6">
    <location>
        <begin position="234"/>
        <end position="255"/>
    </location>
</feature>
<dbReference type="PANTHER" id="PTHR32322">
    <property type="entry name" value="INNER MEMBRANE TRANSPORTER"/>
    <property type="match status" value="1"/>
</dbReference>
<dbReference type="SUPFAM" id="SSF103481">
    <property type="entry name" value="Multidrug resistance efflux transporter EmrE"/>
    <property type="match status" value="2"/>
</dbReference>
<dbReference type="InterPro" id="IPR037185">
    <property type="entry name" value="EmrE-like"/>
</dbReference>
<comment type="caution">
    <text evidence="7">The sequence shown here is derived from an EMBL/GenBank/DDBJ whole genome shotgun (WGS) entry which is preliminary data.</text>
</comment>
<organism evidence="7 8">
    <name type="scientific">Candidatus Sphingobacterium stercoripullorum</name>
    <dbReference type="NCBI Taxonomy" id="2838759"/>
    <lineage>
        <taxon>Bacteria</taxon>
        <taxon>Pseudomonadati</taxon>
        <taxon>Bacteroidota</taxon>
        <taxon>Sphingobacteriia</taxon>
        <taxon>Sphingobacteriales</taxon>
        <taxon>Sphingobacteriaceae</taxon>
        <taxon>Sphingobacterium</taxon>
    </lineage>
</organism>
<feature type="transmembrane region" description="Helical" evidence="6">
    <location>
        <begin position="21"/>
        <end position="40"/>
    </location>
</feature>
<dbReference type="PANTHER" id="PTHR32322:SF2">
    <property type="entry name" value="EAMA DOMAIN-CONTAINING PROTEIN"/>
    <property type="match status" value="1"/>
</dbReference>
<evidence type="ECO:0000256" key="1">
    <source>
        <dbReference type="ARBA" id="ARBA00004141"/>
    </source>
</evidence>
<evidence type="ECO:0000256" key="2">
    <source>
        <dbReference type="ARBA" id="ARBA00007362"/>
    </source>
</evidence>
<gene>
    <name evidence="7" type="ORF">H9853_07165</name>
</gene>
<reference evidence="7" key="1">
    <citation type="journal article" date="2021" name="PeerJ">
        <title>Extensive microbial diversity within the chicken gut microbiome revealed by metagenomics and culture.</title>
        <authorList>
            <person name="Gilroy R."/>
            <person name="Ravi A."/>
            <person name="Getino M."/>
            <person name="Pursley I."/>
            <person name="Horton D.L."/>
            <person name="Alikhan N.F."/>
            <person name="Baker D."/>
            <person name="Gharbi K."/>
            <person name="Hall N."/>
            <person name="Watson M."/>
            <person name="Adriaenssens E.M."/>
            <person name="Foster-Nyarko E."/>
            <person name="Jarju S."/>
            <person name="Secka A."/>
            <person name="Antonio M."/>
            <person name="Oren A."/>
            <person name="Chaudhuri R.R."/>
            <person name="La Ragione R."/>
            <person name="Hildebrand F."/>
            <person name="Pallen M.J."/>
        </authorList>
    </citation>
    <scope>NUCLEOTIDE SEQUENCE</scope>
    <source>
        <strain evidence="7">1719</strain>
    </source>
</reference>
<evidence type="ECO:0000256" key="5">
    <source>
        <dbReference type="ARBA" id="ARBA00023136"/>
    </source>
</evidence>
<feature type="non-terminal residue" evidence="7">
    <location>
        <position position="1"/>
    </location>
</feature>
<comment type="subcellular location">
    <subcellularLocation>
        <location evidence="1">Membrane</location>
        <topology evidence="1">Multi-pass membrane protein</topology>
    </subcellularLocation>
</comment>
<dbReference type="Proteomes" id="UP000824156">
    <property type="component" value="Unassembled WGS sequence"/>
</dbReference>
<evidence type="ECO:0000256" key="4">
    <source>
        <dbReference type="ARBA" id="ARBA00022989"/>
    </source>
</evidence>
<feature type="transmembrane region" description="Helical" evidence="6">
    <location>
        <begin position="85"/>
        <end position="102"/>
    </location>
</feature>
<dbReference type="EMBL" id="DXEZ01000200">
    <property type="protein sequence ID" value="HIX54789.1"/>
    <property type="molecule type" value="Genomic_DNA"/>
</dbReference>
<accession>A0A9D2AZD6</accession>
<keyword evidence="5 6" id="KW-0472">Membrane</keyword>
<reference evidence="7" key="2">
    <citation type="submission" date="2021-04" db="EMBL/GenBank/DDBJ databases">
        <authorList>
            <person name="Gilroy R."/>
        </authorList>
    </citation>
    <scope>NUCLEOTIDE SEQUENCE</scope>
    <source>
        <strain evidence="7">1719</strain>
    </source>
</reference>
<dbReference type="GO" id="GO:0016020">
    <property type="term" value="C:membrane"/>
    <property type="evidence" value="ECO:0007669"/>
    <property type="project" value="UniProtKB-SubCell"/>
</dbReference>
<evidence type="ECO:0000313" key="7">
    <source>
        <dbReference type="EMBL" id="HIX54789.1"/>
    </source>
</evidence>
<feature type="transmembrane region" description="Helical" evidence="6">
    <location>
        <begin position="140"/>
        <end position="158"/>
    </location>
</feature>
<evidence type="ECO:0000256" key="6">
    <source>
        <dbReference type="SAM" id="Phobius"/>
    </source>
</evidence>
<dbReference type="InterPro" id="IPR050638">
    <property type="entry name" value="AA-Vitamin_Transporters"/>
</dbReference>
<feature type="transmembrane region" description="Helical" evidence="6">
    <location>
        <begin position="52"/>
        <end position="73"/>
    </location>
</feature>
<sequence>ILCSVGVSILIKLARRRKVSYLQLIVWNYPISILCSYFFLNVNLSHFELTDLPWGVYIALGVLLPSIFVYIAKTIRYSGIAIAEVAQRVSLFIPLLAAGLLFHEQISINRILGIALGFLAIALCVGWQKGASATKDAKNYWLYPLLVFLGMGVIDVLFKKVATYTTVSYTNSLFIIFVIAFFIALLYLFFWLKLKKHRFDWKAIFWGMSLGVLNFGNILFYMKAHKALPDNPSVVFTAMNIGVMSLGAVVGVLVFGEKLSKINKLGLLLAIVAVLIITINE</sequence>
<keyword evidence="3 6" id="KW-0812">Transmembrane</keyword>
<proteinExistence type="inferred from homology"/>
<feature type="transmembrane region" description="Helical" evidence="6">
    <location>
        <begin position="108"/>
        <end position="128"/>
    </location>
</feature>
<keyword evidence="4 6" id="KW-1133">Transmembrane helix</keyword>
<evidence type="ECO:0000256" key="3">
    <source>
        <dbReference type="ARBA" id="ARBA00022692"/>
    </source>
</evidence>
<name>A0A9D2AZD6_9SPHI</name>
<protein>
    <submittedName>
        <fullName evidence="7">EamA family transporter</fullName>
    </submittedName>
</protein>
<dbReference type="Gene3D" id="1.10.3730.20">
    <property type="match status" value="1"/>
</dbReference>